<evidence type="ECO:0000256" key="1">
    <source>
        <dbReference type="ARBA" id="ARBA00010692"/>
    </source>
</evidence>
<feature type="transmembrane region" description="Helical" evidence="3">
    <location>
        <begin position="90"/>
        <end position="111"/>
    </location>
</feature>
<dbReference type="STRING" id="1260251.SPISAL_05190"/>
<feature type="transmembrane region" description="Helical" evidence="3">
    <location>
        <begin position="123"/>
        <end position="148"/>
    </location>
</feature>
<organism evidence="4 5">
    <name type="scientific">Spiribacter salinus</name>
    <dbReference type="NCBI Taxonomy" id="1335746"/>
    <lineage>
        <taxon>Bacteria</taxon>
        <taxon>Pseudomonadati</taxon>
        <taxon>Pseudomonadota</taxon>
        <taxon>Gammaproteobacteria</taxon>
        <taxon>Chromatiales</taxon>
        <taxon>Ectothiorhodospiraceae</taxon>
        <taxon>Spiribacter</taxon>
    </lineage>
</organism>
<dbReference type="Pfam" id="PF02632">
    <property type="entry name" value="BioY"/>
    <property type="match status" value="1"/>
</dbReference>
<feature type="transmembrane region" description="Helical" evidence="3">
    <location>
        <begin position="51"/>
        <end position="70"/>
    </location>
</feature>
<proteinExistence type="inferred from homology"/>
<dbReference type="PANTHER" id="PTHR34295">
    <property type="entry name" value="BIOTIN TRANSPORTER BIOY"/>
    <property type="match status" value="1"/>
</dbReference>
<dbReference type="AlphaFoldDB" id="A0A540VV90"/>
<gene>
    <name evidence="4" type="ORF">FKY71_02340</name>
</gene>
<feature type="transmembrane region" description="Helical" evidence="3">
    <location>
        <begin position="154"/>
        <end position="180"/>
    </location>
</feature>
<name>A0A540VV90_9GAMM</name>
<dbReference type="PIRSF" id="PIRSF016661">
    <property type="entry name" value="BioY"/>
    <property type="match status" value="1"/>
</dbReference>
<reference evidence="4 5" key="1">
    <citation type="submission" date="2019-06" db="EMBL/GenBank/DDBJ databases">
        <title>Metagenome assembled Genome of Spiribacter salinus SL48-SHIP from the microbial mat of Salt Lake 48 (Novosibirsk region, Russia).</title>
        <authorList>
            <person name="Shipova A."/>
            <person name="Rozanov A.S."/>
            <person name="Bryanskaya A.V."/>
            <person name="Peltek S.E."/>
        </authorList>
    </citation>
    <scope>NUCLEOTIDE SEQUENCE [LARGE SCALE GENOMIC DNA]</scope>
    <source>
        <strain evidence="4">SL48-SHIP-2</strain>
    </source>
</reference>
<evidence type="ECO:0000256" key="3">
    <source>
        <dbReference type="SAM" id="Phobius"/>
    </source>
</evidence>
<comment type="subcellular location">
    <subcellularLocation>
        <location evidence="2">Cell membrane</location>
        <topology evidence="2">Multi-pass membrane protein</topology>
    </subcellularLocation>
</comment>
<accession>A0A540VV90</accession>
<comment type="caution">
    <text evidence="4">The sequence shown here is derived from an EMBL/GenBank/DDBJ whole genome shotgun (WGS) entry which is preliminary data.</text>
</comment>
<dbReference type="Gene3D" id="1.10.1760.20">
    <property type="match status" value="1"/>
</dbReference>
<keyword evidence="3" id="KW-0812">Transmembrane</keyword>
<dbReference type="Proteomes" id="UP000315400">
    <property type="component" value="Unassembled WGS sequence"/>
</dbReference>
<keyword evidence="2" id="KW-0813">Transport</keyword>
<dbReference type="GO" id="GO:0005886">
    <property type="term" value="C:plasma membrane"/>
    <property type="evidence" value="ECO:0007669"/>
    <property type="project" value="UniProtKB-SubCell"/>
</dbReference>
<keyword evidence="2" id="KW-1003">Cell membrane</keyword>
<evidence type="ECO:0000256" key="2">
    <source>
        <dbReference type="PIRNR" id="PIRNR016661"/>
    </source>
</evidence>
<evidence type="ECO:0000313" key="4">
    <source>
        <dbReference type="EMBL" id="TQF00671.1"/>
    </source>
</evidence>
<sequence length="187" mass="19297">MNTATHSVIGHWAQASLTRQVVSVLAGTLLLALSARVEIPFWPVPFTMQTFVVLALGMVYGPVLGAATVLTYLGQGLMGLPVFAAGGGPAYLAGPTGGYLLGMVPAAWIAGHLALRGWARNPVFAIGAAGLANLTVYALGVAWLSVFLGSLEQAVMAGILPFLPGAAVKITAAGLIAWALTRFSQRR</sequence>
<dbReference type="GO" id="GO:0015225">
    <property type="term" value="F:biotin transmembrane transporter activity"/>
    <property type="evidence" value="ECO:0007669"/>
    <property type="project" value="UniProtKB-UniRule"/>
</dbReference>
<evidence type="ECO:0000313" key="5">
    <source>
        <dbReference type="Proteomes" id="UP000315400"/>
    </source>
</evidence>
<dbReference type="InterPro" id="IPR003784">
    <property type="entry name" value="BioY"/>
</dbReference>
<keyword evidence="3" id="KW-1133">Transmembrane helix</keyword>
<dbReference type="EMBL" id="VIFK01000007">
    <property type="protein sequence ID" value="TQF00671.1"/>
    <property type="molecule type" value="Genomic_DNA"/>
</dbReference>
<keyword evidence="2 3" id="KW-0472">Membrane</keyword>
<protein>
    <recommendedName>
        <fullName evidence="2">Biotin transporter</fullName>
    </recommendedName>
</protein>
<comment type="similarity">
    <text evidence="1 2">Belongs to the BioY family.</text>
</comment>
<dbReference type="PANTHER" id="PTHR34295:SF1">
    <property type="entry name" value="BIOTIN TRANSPORTER BIOY"/>
    <property type="match status" value="1"/>
</dbReference>